<proteinExistence type="predicted"/>
<feature type="region of interest" description="Disordered" evidence="1">
    <location>
        <begin position="26"/>
        <end position="95"/>
    </location>
</feature>
<protein>
    <submittedName>
        <fullName evidence="3">Uncharacterized protein</fullName>
    </submittedName>
</protein>
<evidence type="ECO:0000256" key="2">
    <source>
        <dbReference type="SAM" id="SignalP"/>
    </source>
</evidence>
<organism evidence="3 4">
    <name type="scientific">Prorocentrum cordatum</name>
    <dbReference type="NCBI Taxonomy" id="2364126"/>
    <lineage>
        <taxon>Eukaryota</taxon>
        <taxon>Sar</taxon>
        <taxon>Alveolata</taxon>
        <taxon>Dinophyceae</taxon>
        <taxon>Prorocentrales</taxon>
        <taxon>Prorocentraceae</taxon>
        <taxon>Prorocentrum</taxon>
    </lineage>
</organism>
<dbReference type="EMBL" id="CAUYUJ010001883">
    <property type="protein sequence ID" value="CAK0798059.1"/>
    <property type="molecule type" value="Genomic_DNA"/>
</dbReference>
<feature type="non-terminal residue" evidence="3">
    <location>
        <position position="1"/>
    </location>
</feature>
<gene>
    <name evidence="3" type="ORF">PCOR1329_LOCUS6959</name>
</gene>
<feature type="signal peptide" evidence="2">
    <location>
        <begin position="1"/>
        <end position="16"/>
    </location>
</feature>
<keyword evidence="4" id="KW-1185">Reference proteome</keyword>
<accession>A0ABN9Q0N2</accession>
<comment type="caution">
    <text evidence="3">The sequence shown here is derived from an EMBL/GenBank/DDBJ whole genome shotgun (WGS) entry which is preliminary data.</text>
</comment>
<sequence>EVLAALSRLLMLRADCTIVVVPGFATVKPPTSTRPPRAARARPPRQGQEGGGEERTCTNRGGVRRPGGPWADPGRRRRRPARARGADSAGGPRRTSRALAHLAALLLQAAGALLLPLPPEHRPGLLVRVRLVSHGRGRRRLL</sequence>
<dbReference type="Proteomes" id="UP001189429">
    <property type="component" value="Unassembled WGS sequence"/>
</dbReference>
<keyword evidence="2" id="KW-0732">Signal</keyword>
<feature type="chain" id="PRO_5045633919" evidence="2">
    <location>
        <begin position="17"/>
        <end position="142"/>
    </location>
</feature>
<reference evidence="3" key="1">
    <citation type="submission" date="2023-10" db="EMBL/GenBank/DDBJ databases">
        <authorList>
            <person name="Chen Y."/>
            <person name="Shah S."/>
            <person name="Dougan E. K."/>
            <person name="Thang M."/>
            <person name="Chan C."/>
        </authorList>
    </citation>
    <scope>NUCLEOTIDE SEQUENCE [LARGE SCALE GENOMIC DNA]</scope>
</reference>
<name>A0ABN9Q0N2_9DINO</name>
<feature type="compositionally biased region" description="Low complexity" evidence="1">
    <location>
        <begin position="86"/>
        <end position="95"/>
    </location>
</feature>
<evidence type="ECO:0000313" key="3">
    <source>
        <dbReference type="EMBL" id="CAK0798059.1"/>
    </source>
</evidence>
<evidence type="ECO:0000256" key="1">
    <source>
        <dbReference type="SAM" id="MobiDB-lite"/>
    </source>
</evidence>
<evidence type="ECO:0000313" key="4">
    <source>
        <dbReference type="Proteomes" id="UP001189429"/>
    </source>
</evidence>